<dbReference type="GO" id="GO:0006310">
    <property type="term" value="P:DNA recombination"/>
    <property type="evidence" value="ECO:0007669"/>
    <property type="project" value="UniProtKB-KW"/>
</dbReference>
<dbReference type="Pfam" id="PF00589">
    <property type="entry name" value="Phage_integrase"/>
    <property type="match status" value="1"/>
</dbReference>
<proteinExistence type="predicted"/>
<dbReference type="SUPFAM" id="SSF56349">
    <property type="entry name" value="DNA breaking-rejoining enzymes"/>
    <property type="match status" value="1"/>
</dbReference>
<dbReference type="Proteomes" id="UP000034810">
    <property type="component" value="Unassembled WGS sequence"/>
</dbReference>
<dbReference type="EMBL" id="LCFA01000026">
    <property type="protein sequence ID" value="KKS81183.1"/>
    <property type="molecule type" value="Genomic_DNA"/>
</dbReference>
<dbReference type="GO" id="GO:0015074">
    <property type="term" value="P:DNA integration"/>
    <property type="evidence" value="ECO:0007669"/>
    <property type="project" value="InterPro"/>
</dbReference>
<dbReference type="PROSITE" id="PS51898">
    <property type="entry name" value="TYR_RECOMBINASE"/>
    <property type="match status" value="1"/>
</dbReference>
<dbReference type="InterPro" id="IPR002104">
    <property type="entry name" value="Integrase_catalytic"/>
</dbReference>
<evidence type="ECO:0000313" key="4">
    <source>
        <dbReference type="Proteomes" id="UP000034810"/>
    </source>
</evidence>
<protein>
    <submittedName>
        <fullName evidence="3">Integrase</fullName>
    </submittedName>
</protein>
<accession>A0A0G1F2V4</accession>
<evidence type="ECO:0000313" key="3">
    <source>
        <dbReference type="EMBL" id="KKS81183.1"/>
    </source>
</evidence>
<reference evidence="3 4" key="1">
    <citation type="journal article" date="2015" name="Nature">
        <title>rRNA introns, odd ribosomes, and small enigmatic genomes across a large radiation of phyla.</title>
        <authorList>
            <person name="Brown C.T."/>
            <person name="Hug L.A."/>
            <person name="Thomas B.C."/>
            <person name="Sharon I."/>
            <person name="Castelle C.J."/>
            <person name="Singh A."/>
            <person name="Wilkins M.J."/>
            <person name="Williams K.H."/>
            <person name="Banfield J.F."/>
        </authorList>
    </citation>
    <scope>NUCLEOTIDE SEQUENCE [LARGE SCALE GENOMIC DNA]</scope>
</reference>
<evidence type="ECO:0000259" key="2">
    <source>
        <dbReference type="PROSITE" id="PS51898"/>
    </source>
</evidence>
<gene>
    <name evidence="3" type="ORF">UV58_C0026G0003</name>
</gene>
<comment type="caution">
    <text evidence="3">The sequence shown here is derived from an EMBL/GenBank/DDBJ whole genome shotgun (WGS) entry which is preliminary data.</text>
</comment>
<evidence type="ECO:0000256" key="1">
    <source>
        <dbReference type="ARBA" id="ARBA00023172"/>
    </source>
</evidence>
<dbReference type="Gene3D" id="1.10.443.10">
    <property type="entry name" value="Intergrase catalytic core"/>
    <property type="match status" value="1"/>
</dbReference>
<organism evidence="3 4">
    <name type="scientific">Candidatus Wolfebacteria bacterium GW2011_GWC1_43_10</name>
    <dbReference type="NCBI Taxonomy" id="1619011"/>
    <lineage>
        <taxon>Bacteria</taxon>
        <taxon>Candidatus Wolfeibacteriota</taxon>
    </lineage>
</organism>
<sequence length="299" mass="34286">MMNLPVIVDTSDDLLQLDARIIDYLTVHDGKSGLMERSRETYCEVVACFNAFLTEHGLSVGEESLRLYFNGLRWKFSPSSLNLHKYALLKVIRAQVGGDSRSRRLIVEKVFEQIPTYRTEKSIRRDMCLTEDQVMSLIAVASEKTQVILRFLFKTGCRVTEMVTARVKDCEVSDDRVRVLVWGKGRKPRHLEIPCDLYDDIRYAYPGLVPRTWLFEKKDGEPLSRNGVFKVIKRVGCKMGLNISPHTMRHSRATDLHIVKGVSLTATSRFLGHADPSITAKMYVHDDVDYDAVWEKDRV</sequence>
<dbReference type="PANTHER" id="PTHR30349">
    <property type="entry name" value="PHAGE INTEGRASE-RELATED"/>
    <property type="match status" value="1"/>
</dbReference>
<dbReference type="PANTHER" id="PTHR30349:SF64">
    <property type="entry name" value="PROPHAGE INTEGRASE INTD-RELATED"/>
    <property type="match status" value="1"/>
</dbReference>
<dbReference type="CDD" id="cd00397">
    <property type="entry name" value="DNA_BRE_C"/>
    <property type="match status" value="1"/>
</dbReference>
<dbReference type="InterPro" id="IPR011010">
    <property type="entry name" value="DNA_brk_join_enz"/>
</dbReference>
<dbReference type="AlphaFoldDB" id="A0A0G1F2V4"/>
<dbReference type="InterPro" id="IPR050090">
    <property type="entry name" value="Tyrosine_recombinase_XerCD"/>
</dbReference>
<dbReference type="GO" id="GO:0003677">
    <property type="term" value="F:DNA binding"/>
    <property type="evidence" value="ECO:0007669"/>
    <property type="project" value="InterPro"/>
</dbReference>
<dbReference type="InterPro" id="IPR013762">
    <property type="entry name" value="Integrase-like_cat_sf"/>
</dbReference>
<name>A0A0G1F2V4_9BACT</name>
<feature type="domain" description="Tyr recombinase" evidence="2">
    <location>
        <begin position="124"/>
        <end position="296"/>
    </location>
</feature>
<keyword evidence="1" id="KW-0233">DNA recombination</keyword>